<accession>A0A9P3LUU7</accession>
<gene>
    <name evidence="1" type="ORF">EMPS_03773</name>
</gene>
<keyword evidence="2" id="KW-1185">Reference proteome</keyword>
<dbReference type="SUPFAM" id="SSF81383">
    <property type="entry name" value="F-box domain"/>
    <property type="match status" value="1"/>
</dbReference>
<dbReference type="Gene3D" id="3.80.10.10">
    <property type="entry name" value="Ribonuclease Inhibitor"/>
    <property type="match status" value="1"/>
</dbReference>
<name>A0A9P3LUU7_9FUNG</name>
<dbReference type="AlphaFoldDB" id="A0A9P3LUU7"/>
<dbReference type="OrthoDB" id="2402609at2759"/>
<evidence type="ECO:0008006" key="3">
    <source>
        <dbReference type="Google" id="ProtNLM"/>
    </source>
</evidence>
<evidence type="ECO:0000313" key="1">
    <source>
        <dbReference type="EMBL" id="GJJ71423.1"/>
    </source>
</evidence>
<proteinExistence type="predicted"/>
<evidence type="ECO:0000313" key="2">
    <source>
        <dbReference type="Proteomes" id="UP000827284"/>
    </source>
</evidence>
<comment type="caution">
    <text evidence="1">The sequence shown here is derived from an EMBL/GenBank/DDBJ whole genome shotgun (WGS) entry which is preliminary data.</text>
</comment>
<dbReference type="InterPro" id="IPR032675">
    <property type="entry name" value="LRR_dom_sf"/>
</dbReference>
<organism evidence="1 2">
    <name type="scientific">Entomortierella parvispora</name>
    <dbReference type="NCBI Taxonomy" id="205924"/>
    <lineage>
        <taxon>Eukaryota</taxon>
        <taxon>Fungi</taxon>
        <taxon>Fungi incertae sedis</taxon>
        <taxon>Mucoromycota</taxon>
        <taxon>Mortierellomycotina</taxon>
        <taxon>Mortierellomycetes</taxon>
        <taxon>Mortierellales</taxon>
        <taxon>Mortierellaceae</taxon>
        <taxon>Entomortierella</taxon>
    </lineage>
</organism>
<dbReference type="Proteomes" id="UP000827284">
    <property type="component" value="Unassembled WGS sequence"/>
</dbReference>
<dbReference type="InterPro" id="IPR036047">
    <property type="entry name" value="F-box-like_dom_sf"/>
</dbReference>
<dbReference type="EMBL" id="BQFW01000005">
    <property type="protein sequence ID" value="GJJ71423.1"/>
    <property type="molecule type" value="Genomic_DNA"/>
</dbReference>
<reference evidence="1" key="1">
    <citation type="submission" date="2021-11" db="EMBL/GenBank/DDBJ databases">
        <authorList>
            <person name="Herlambang A."/>
            <person name="Guo Y."/>
            <person name="Takashima Y."/>
            <person name="Nishizawa T."/>
        </authorList>
    </citation>
    <scope>NUCLEOTIDE SEQUENCE</scope>
    <source>
        <strain evidence="1">E1425</strain>
    </source>
</reference>
<reference evidence="1" key="2">
    <citation type="journal article" date="2022" name="Microbiol. Resour. Announc.">
        <title>Whole-Genome Sequence of Entomortierella parvispora E1425, a Mucoromycotan Fungus Associated with Burkholderiaceae-Related Endosymbiotic Bacteria.</title>
        <authorList>
            <person name="Herlambang A."/>
            <person name="Guo Y."/>
            <person name="Takashima Y."/>
            <person name="Narisawa K."/>
            <person name="Ohta H."/>
            <person name="Nishizawa T."/>
        </authorList>
    </citation>
    <scope>NUCLEOTIDE SEQUENCE</scope>
    <source>
        <strain evidence="1">E1425</strain>
    </source>
</reference>
<protein>
    <recommendedName>
        <fullName evidence="3">F-box domain-containing protein</fullName>
    </recommendedName>
</protein>
<dbReference type="SUPFAM" id="SSF52047">
    <property type="entry name" value="RNI-like"/>
    <property type="match status" value="1"/>
</dbReference>
<sequence>MHAFDLNEILDGIAVFLSASSFRNCILVCHQWHAVFRPHLWTSVRIPHNTTRNPITLLNLTLNAAHVQELSLIEFYETADYLGLSFPRLQSLYLSFTQTTKNCSPVAEGLGFCIVLPLEDLTDEAREILCQLDTFAMDSHGYSHGVDYGSAIAQHLRDGDGMWENLEELELSLSSLEDRDMASIMGALRSPLKKLFVTLTLFGDMSARELLNATGPRGDRIHCDRLEALSLCGCMNVSGAMVQRFLCECPNLKDIRARVLPDLDVQKDPRPWVCKDLRIFQVGLTEAVTEQRSSEPSLFIDRLSVLDRLEILGLVDTGLVVPSVNGVFMEHAAETQELMFLKVDLRKGLDRLWRLKRLRIFMMDFSDTDVFSALEAQWMARHWTRLERVMLSKVQPLEQKLDSGCLV</sequence>